<dbReference type="Pfam" id="PF01814">
    <property type="entry name" value="Hemerythrin"/>
    <property type="match status" value="1"/>
</dbReference>
<evidence type="ECO:0000259" key="1">
    <source>
        <dbReference type="Pfam" id="PF01814"/>
    </source>
</evidence>
<organism evidence="2 3">
    <name type="scientific">Candidatus Nitrospira kreftii</name>
    <dbReference type="NCBI Taxonomy" id="2652173"/>
    <lineage>
        <taxon>Bacteria</taxon>
        <taxon>Pseudomonadati</taxon>
        <taxon>Nitrospirota</taxon>
        <taxon>Nitrospiria</taxon>
        <taxon>Nitrospirales</taxon>
        <taxon>Nitrospiraceae</taxon>
        <taxon>Nitrospira</taxon>
    </lineage>
</organism>
<accession>A0A7S8FEL8</accession>
<dbReference type="KEGG" id="nkf:Nkreftii_002165"/>
<evidence type="ECO:0000313" key="2">
    <source>
        <dbReference type="EMBL" id="QPD04391.1"/>
    </source>
</evidence>
<name>A0A7S8FEL8_9BACT</name>
<dbReference type="PANTHER" id="PTHR35585:SF1">
    <property type="entry name" value="HHE DOMAIN PROTEIN (AFU_ORTHOLOGUE AFUA_4G00730)"/>
    <property type="match status" value="1"/>
</dbReference>
<dbReference type="InterPro" id="IPR012312">
    <property type="entry name" value="Hemerythrin-like"/>
</dbReference>
<evidence type="ECO:0000313" key="3">
    <source>
        <dbReference type="Proteomes" id="UP000593737"/>
    </source>
</evidence>
<protein>
    <recommendedName>
        <fullName evidence="1">Hemerythrin-like domain-containing protein</fullName>
    </recommendedName>
</protein>
<dbReference type="EMBL" id="CP047423">
    <property type="protein sequence ID" value="QPD04391.1"/>
    <property type="molecule type" value="Genomic_DNA"/>
</dbReference>
<proteinExistence type="predicted"/>
<dbReference type="AlphaFoldDB" id="A0A7S8FEL8"/>
<reference evidence="2 3" key="1">
    <citation type="journal article" date="2020" name="ISME J.">
        <title>Enrichment and physiological characterization of a novel comammox Nitrospira indicates ammonium inhibition of complete nitrification.</title>
        <authorList>
            <person name="Sakoula D."/>
            <person name="Koch H."/>
            <person name="Frank J."/>
            <person name="Jetten M.S.M."/>
            <person name="van Kessel M.A.H.J."/>
            <person name="Lucker S."/>
        </authorList>
    </citation>
    <scope>NUCLEOTIDE SEQUENCE [LARGE SCALE GENOMIC DNA]</scope>
    <source>
        <strain evidence="2">Comreactor17</strain>
    </source>
</reference>
<sequence length="163" mass="18953">MSNDAMMTAEPSTDLLNVLKEEHQSVKELFERFEQSADGEERTEIIKTAINELEVHAELEEKIVYPAFRAHMEEDDLINGALEEHHIVHILIKELKGTRGNTGRRDAKFTVLMENIKHHIQEEEERLFAESLILDLDWDALSAKVEKKRAQLTSQKQPLKRKR</sequence>
<gene>
    <name evidence="2" type="ORF">Nkreftii_002165</name>
</gene>
<feature type="domain" description="Hemerythrin-like" evidence="1">
    <location>
        <begin position="15"/>
        <end position="129"/>
    </location>
</feature>
<dbReference type="Gene3D" id="1.20.120.520">
    <property type="entry name" value="nmb1532 protein domain like"/>
    <property type="match status" value="1"/>
</dbReference>
<dbReference type="PANTHER" id="PTHR35585">
    <property type="entry name" value="HHE DOMAIN PROTEIN (AFU_ORTHOLOGUE AFUA_4G00730)"/>
    <property type="match status" value="1"/>
</dbReference>
<dbReference type="Proteomes" id="UP000593737">
    <property type="component" value="Chromosome"/>
</dbReference>